<dbReference type="AlphaFoldDB" id="A0A841FSV7"/>
<dbReference type="PANTHER" id="PTHR39428">
    <property type="entry name" value="F420H(2)-DEPENDENT QUINONE REDUCTASE RV1261C"/>
    <property type="match status" value="1"/>
</dbReference>
<dbReference type="Proteomes" id="UP000548476">
    <property type="component" value="Unassembled WGS sequence"/>
</dbReference>
<evidence type="ECO:0000313" key="4">
    <source>
        <dbReference type="EMBL" id="MBB6035609.1"/>
    </source>
</evidence>
<feature type="domain" description="Hemerythrin-like" evidence="3">
    <location>
        <begin position="152"/>
        <end position="288"/>
    </location>
</feature>
<dbReference type="InterPro" id="IPR012349">
    <property type="entry name" value="Split_barrel_FMN-bd"/>
</dbReference>
<dbReference type="InterPro" id="IPR012312">
    <property type="entry name" value="Hemerythrin-like"/>
</dbReference>
<reference evidence="4 5" key="1">
    <citation type="submission" date="2020-08" db="EMBL/GenBank/DDBJ databases">
        <title>Genomic Encyclopedia of Type Strains, Phase IV (KMG-IV): sequencing the most valuable type-strain genomes for metagenomic binning, comparative biology and taxonomic classification.</title>
        <authorList>
            <person name="Goeker M."/>
        </authorList>
    </citation>
    <scope>NUCLEOTIDE SEQUENCE [LARGE SCALE GENOMIC DNA]</scope>
    <source>
        <strain evidence="4 5">YIM 65646</strain>
    </source>
</reference>
<name>A0A841FSV7_9ACTN</name>
<sequence length="302" mass="33321">MSEHVHDFQRWVIDEFRANRGKVGGMFEGSTLALLTTIGAKSGLRRTSPLGYLHIDGKAVVVASAMGADRHPGWYHNVLHNPVVSVETGTETYQAIAAVPTVVDRENLWAEAIAQAPGYADYQQKTSRIIPVVVLHRIDESPGAERVRGLGDFIVEGHDWLRDELAKLRRQVDAIADGGDPDVLTATPPDLGRQMRTHCLDFCAALKQHHTGEDRGGFPALAQRFPDLAAPLRRLGEEHEVVARLQEEIRALVDAYVPGETDPARLRDELGVLADRLEAHFDYEEWTIVDALNTMGPAPVIP</sequence>
<dbReference type="EMBL" id="JACHGT010000007">
    <property type="protein sequence ID" value="MBB6035609.1"/>
    <property type="molecule type" value="Genomic_DNA"/>
</dbReference>
<evidence type="ECO:0000259" key="3">
    <source>
        <dbReference type="Pfam" id="PF01814"/>
    </source>
</evidence>
<evidence type="ECO:0000256" key="1">
    <source>
        <dbReference type="ARBA" id="ARBA00008710"/>
    </source>
</evidence>
<dbReference type="Gene3D" id="1.20.120.520">
    <property type="entry name" value="nmb1532 protein domain like"/>
    <property type="match status" value="1"/>
</dbReference>
<dbReference type="Pfam" id="PF04075">
    <property type="entry name" value="F420H2_quin_red"/>
    <property type="match status" value="1"/>
</dbReference>
<comment type="similarity">
    <text evidence="1">Belongs to the F420H(2)-dependent quinone reductase family.</text>
</comment>
<dbReference type="Gene3D" id="2.30.110.10">
    <property type="entry name" value="Electron Transport, Fmn-binding Protein, Chain A"/>
    <property type="match status" value="1"/>
</dbReference>
<gene>
    <name evidence="4" type="ORF">HNR73_003473</name>
</gene>
<dbReference type="Pfam" id="PF01814">
    <property type="entry name" value="Hemerythrin"/>
    <property type="match status" value="1"/>
</dbReference>
<dbReference type="GO" id="GO:0070967">
    <property type="term" value="F:coenzyme F420 binding"/>
    <property type="evidence" value="ECO:0007669"/>
    <property type="project" value="TreeGrafter"/>
</dbReference>
<proteinExistence type="inferred from homology"/>
<keyword evidence="5" id="KW-1185">Reference proteome</keyword>
<accession>A0A841FSV7</accession>
<evidence type="ECO:0000313" key="5">
    <source>
        <dbReference type="Proteomes" id="UP000548476"/>
    </source>
</evidence>
<comment type="caution">
    <text evidence="4">The sequence shown here is derived from an EMBL/GenBank/DDBJ whole genome shotgun (WGS) entry which is preliminary data.</text>
</comment>
<dbReference type="NCBIfam" id="TIGR00026">
    <property type="entry name" value="hi_GC_TIGR00026"/>
    <property type="match status" value="1"/>
</dbReference>
<organism evidence="4 5">
    <name type="scientific">Phytomonospora endophytica</name>
    <dbReference type="NCBI Taxonomy" id="714109"/>
    <lineage>
        <taxon>Bacteria</taxon>
        <taxon>Bacillati</taxon>
        <taxon>Actinomycetota</taxon>
        <taxon>Actinomycetes</taxon>
        <taxon>Micromonosporales</taxon>
        <taxon>Micromonosporaceae</taxon>
        <taxon>Phytomonospora</taxon>
    </lineage>
</organism>
<dbReference type="RefSeq" id="WP_184788487.1">
    <property type="nucleotide sequence ID" value="NZ_BONT01000082.1"/>
</dbReference>
<protein>
    <submittedName>
        <fullName evidence="4">Deazaflavin-dependent oxidoreductase (Nitroreductase family)</fullName>
    </submittedName>
</protein>
<comment type="catalytic activity">
    <reaction evidence="2">
        <text>oxidized coenzyme F420-(gamma-L-Glu)(n) + a quinol + H(+) = reduced coenzyme F420-(gamma-L-Glu)(n) + a quinone</text>
        <dbReference type="Rhea" id="RHEA:39663"/>
        <dbReference type="Rhea" id="RHEA-COMP:12939"/>
        <dbReference type="Rhea" id="RHEA-COMP:14378"/>
        <dbReference type="ChEBI" id="CHEBI:15378"/>
        <dbReference type="ChEBI" id="CHEBI:24646"/>
        <dbReference type="ChEBI" id="CHEBI:132124"/>
        <dbReference type="ChEBI" id="CHEBI:133980"/>
        <dbReference type="ChEBI" id="CHEBI:139511"/>
    </reaction>
</comment>
<dbReference type="GO" id="GO:0005886">
    <property type="term" value="C:plasma membrane"/>
    <property type="evidence" value="ECO:0007669"/>
    <property type="project" value="TreeGrafter"/>
</dbReference>
<evidence type="ECO:0000256" key="2">
    <source>
        <dbReference type="ARBA" id="ARBA00049106"/>
    </source>
</evidence>
<dbReference type="GO" id="GO:0016491">
    <property type="term" value="F:oxidoreductase activity"/>
    <property type="evidence" value="ECO:0007669"/>
    <property type="project" value="InterPro"/>
</dbReference>
<dbReference type="InterPro" id="IPR004378">
    <property type="entry name" value="F420H2_quin_Rdtase"/>
</dbReference>
<dbReference type="CDD" id="cd12108">
    <property type="entry name" value="Hr-like"/>
    <property type="match status" value="1"/>
</dbReference>
<dbReference type="PANTHER" id="PTHR39428:SF1">
    <property type="entry name" value="F420H(2)-DEPENDENT QUINONE REDUCTASE RV1261C"/>
    <property type="match status" value="1"/>
</dbReference>